<dbReference type="PROSITE" id="PS00502">
    <property type="entry name" value="POLYGALACTURONASE"/>
    <property type="match status" value="1"/>
</dbReference>
<accession>A0AAV0R640</accession>
<feature type="active site" evidence="8">
    <location>
        <position position="306"/>
    </location>
</feature>
<evidence type="ECO:0000256" key="8">
    <source>
        <dbReference type="PROSITE-ProRule" id="PRU10052"/>
    </source>
</evidence>
<comment type="similarity">
    <text evidence="2 9">Belongs to the glycosyl hydrolase 28 family.</text>
</comment>
<dbReference type="InterPro" id="IPR006626">
    <property type="entry name" value="PbH1"/>
</dbReference>
<dbReference type="InterPro" id="IPR012334">
    <property type="entry name" value="Pectin_lyas_fold"/>
</dbReference>
<keyword evidence="4" id="KW-0964">Secreted</keyword>
<dbReference type="GO" id="GO:0004650">
    <property type="term" value="F:polygalacturonase activity"/>
    <property type="evidence" value="ECO:0007669"/>
    <property type="project" value="InterPro"/>
</dbReference>
<dbReference type="GO" id="GO:0071555">
    <property type="term" value="P:cell wall organization"/>
    <property type="evidence" value="ECO:0007669"/>
    <property type="project" value="UniProtKB-KW"/>
</dbReference>
<evidence type="ECO:0000256" key="2">
    <source>
        <dbReference type="ARBA" id="ARBA00008834"/>
    </source>
</evidence>
<evidence type="ECO:0008006" key="13">
    <source>
        <dbReference type="Google" id="ProtNLM"/>
    </source>
</evidence>
<dbReference type="PANTHER" id="PTHR31375">
    <property type="match status" value="1"/>
</dbReference>
<comment type="caution">
    <text evidence="10">The sequence shown here is derived from an EMBL/GenBank/DDBJ whole genome shotgun (WGS) entry which is preliminary data.</text>
</comment>
<proteinExistence type="inferred from homology"/>
<evidence type="ECO:0000313" key="10">
    <source>
        <dbReference type="EMBL" id="CAI0551893.1"/>
    </source>
</evidence>
<sequence length="478" mass="52218">MKSSLFHLLAFASISFFVVFFSTFPVTTHFSITHSNHLQVVSHISLPPEIPPTDPPSPSPSPSPSPYEPTAVFSVLSYGAVGDGEADDTSAFKMAWDIACSQTQSVILVAPAGYRFIVHSTIFTGPCQTGLIFQVKIDGTIMAPDGPRSWPKYSDKRQWLVFYNVTGMTMQGDGVVDGRGHKWWELPCKPQKFHFQAIHGTKVAPPPCDSPVAIRFFMSSNLTVQGFKVHNSPQFHFRFDQCRNVVVRKLDINSPALSPNTDGIHIENTNNFILQSSLISNGDDCVSIGAGSYNVHIQNITCSSGHGISIGSLGSRNSKACVSNITVSDCFIHQSQNGVRIKTWQGGYGSVSQVKFHNIWMEGVRNPVIIDQYYCLSGNCSNQTSGVYIHDVSYSKIRGTYDVRSPPMHLACSDSVPCRDLKLSDIVLVPGAADGRVGEKNPFCWNAYGANQTLIVPPVSCLMGGSPDLIMDLKDDLC</sequence>
<protein>
    <recommendedName>
        <fullName evidence="13">Polygalacturonase</fullName>
    </recommendedName>
</protein>
<dbReference type="Proteomes" id="UP001154282">
    <property type="component" value="Unassembled WGS sequence"/>
</dbReference>
<evidence type="ECO:0000256" key="9">
    <source>
        <dbReference type="RuleBase" id="RU361169"/>
    </source>
</evidence>
<evidence type="ECO:0000256" key="4">
    <source>
        <dbReference type="ARBA" id="ARBA00022525"/>
    </source>
</evidence>
<keyword evidence="5 9" id="KW-0378">Hydrolase</keyword>
<reference evidence="10" key="1">
    <citation type="submission" date="2022-08" db="EMBL/GenBank/DDBJ databases">
        <authorList>
            <person name="Gutierrez-Valencia J."/>
        </authorList>
    </citation>
    <scope>NUCLEOTIDE SEQUENCE</scope>
</reference>
<comment type="subcellular location">
    <subcellularLocation>
        <location evidence="1">Secreted</location>
        <location evidence="1">Cell wall</location>
    </subcellularLocation>
</comment>
<name>A0AAV0R640_9ROSI</name>
<dbReference type="SUPFAM" id="SSF51126">
    <property type="entry name" value="Pectin lyase-like"/>
    <property type="match status" value="1"/>
</dbReference>
<evidence type="ECO:0000313" key="12">
    <source>
        <dbReference type="Proteomes" id="UP001154282"/>
    </source>
</evidence>
<dbReference type="InterPro" id="IPR011050">
    <property type="entry name" value="Pectin_lyase_fold/virulence"/>
</dbReference>
<evidence type="ECO:0000256" key="1">
    <source>
        <dbReference type="ARBA" id="ARBA00004191"/>
    </source>
</evidence>
<organism evidence="10 12">
    <name type="scientific">Linum tenue</name>
    <dbReference type="NCBI Taxonomy" id="586396"/>
    <lineage>
        <taxon>Eukaryota</taxon>
        <taxon>Viridiplantae</taxon>
        <taxon>Streptophyta</taxon>
        <taxon>Embryophyta</taxon>
        <taxon>Tracheophyta</taxon>
        <taxon>Spermatophyta</taxon>
        <taxon>Magnoliopsida</taxon>
        <taxon>eudicotyledons</taxon>
        <taxon>Gunneridae</taxon>
        <taxon>Pentapetalae</taxon>
        <taxon>rosids</taxon>
        <taxon>fabids</taxon>
        <taxon>Malpighiales</taxon>
        <taxon>Linaceae</taxon>
        <taxon>Linum</taxon>
    </lineage>
</organism>
<gene>
    <name evidence="10" type="ORF">LITE_LOCUS46173</name>
    <name evidence="11" type="ORF">LITE_LOCUS46209</name>
</gene>
<keyword evidence="3" id="KW-0134">Cell wall</keyword>
<evidence type="ECO:0000256" key="5">
    <source>
        <dbReference type="ARBA" id="ARBA00022801"/>
    </source>
</evidence>
<dbReference type="GO" id="GO:0005975">
    <property type="term" value="P:carbohydrate metabolic process"/>
    <property type="evidence" value="ECO:0007669"/>
    <property type="project" value="InterPro"/>
</dbReference>
<dbReference type="Gene3D" id="2.160.20.10">
    <property type="entry name" value="Single-stranded right-handed beta-helix, Pectin lyase-like"/>
    <property type="match status" value="1"/>
</dbReference>
<keyword evidence="12" id="KW-1185">Reference proteome</keyword>
<evidence type="ECO:0000256" key="3">
    <source>
        <dbReference type="ARBA" id="ARBA00022512"/>
    </source>
</evidence>
<dbReference type="AlphaFoldDB" id="A0AAV0R640"/>
<evidence type="ECO:0000313" key="11">
    <source>
        <dbReference type="EMBL" id="CAI0552001.1"/>
    </source>
</evidence>
<dbReference type="Pfam" id="PF00295">
    <property type="entry name" value="Glyco_hydro_28"/>
    <property type="match status" value="1"/>
</dbReference>
<evidence type="ECO:0000256" key="7">
    <source>
        <dbReference type="ARBA" id="ARBA00023316"/>
    </source>
</evidence>
<evidence type="ECO:0000256" key="6">
    <source>
        <dbReference type="ARBA" id="ARBA00023295"/>
    </source>
</evidence>
<dbReference type="EMBL" id="CAMGYJ010000010">
    <property type="protein sequence ID" value="CAI0551893.1"/>
    <property type="molecule type" value="Genomic_DNA"/>
</dbReference>
<keyword evidence="6 9" id="KW-0326">Glycosidase</keyword>
<dbReference type="InterPro" id="IPR000743">
    <property type="entry name" value="Glyco_hydro_28"/>
</dbReference>
<dbReference type="FunFam" id="2.160.20.10:FF:000012">
    <property type="entry name" value="Polygalacturonase At1g48100 family"/>
    <property type="match status" value="1"/>
</dbReference>
<dbReference type="SMART" id="SM00710">
    <property type="entry name" value="PbH1"/>
    <property type="match status" value="5"/>
</dbReference>
<dbReference type="EMBL" id="CAMGYJ010000010">
    <property type="protein sequence ID" value="CAI0552001.1"/>
    <property type="molecule type" value="Genomic_DNA"/>
</dbReference>
<keyword evidence="7" id="KW-0961">Cell wall biogenesis/degradation</keyword>